<dbReference type="SUPFAM" id="SSF103473">
    <property type="entry name" value="MFS general substrate transporter"/>
    <property type="match status" value="1"/>
</dbReference>
<dbReference type="PROSITE" id="PS50850">
    <property type="entry name" value="MFS"/>
    <property type="match status" value="1"/>
</dbReference>
<reference evidence="8 9" key="1">
    <citation type="submission" date="2018-08" db="EMBL/GenBank/DDBJ databases">
        <title>A genome reference for cultivated species of the human gut microbiota.</title>
        <authorList>
            <person name="Zou Y."/>
            <person name="Xue W."/>
            <person name="Luo G."/>
        </authorList>
    </citation>
    <scope>NUCLEOTIDE SEQUENCE [LARGE SCALE GENOMIC DNA]</scope>
    <source>
        <strain evidence="8 9">AF19-13AC</strain>
    </source>
</reference>
<dbReference type="PRINTS" id="PR01035">
    <property type="entry name" value="TCRTETA"/>
</dbReference>
<dbReference type="InterPro" id="IPR001958">
    <property type="entry name" value="Tet-R_TetA/multi-R_MdtG-like"/>
</dbReference>
<dbReference type="PANTHER" id="PTHR23504:SF15">
    <property type="entry name" value="MAJOR FACILITATOR SUPERFAMILY (MFS) PROFILE DOMAIN-CONTAINING PROTEIN"/>
    <property type="match status" value="1"/>
</dbReference>
<dbReference type="InterPro" id="IPR011701">
    <property type="entry name" value="MFS"/>
</dbReference>
<keyword evidence="5 6" id="KW-0472">Membrane</keyword>
<dbReference type="Gene3D" id="1.20.1250.20">
    <property type="entry name" value="MFS general substrate transporter like domains"/>
    <property type="match status" value="1"/>
</dbReference>
<evidence type="ECO:0000256" key="6">
    <source>
        <dbReference type="SAM" id="Phobius"/>
    </source>
</evidence>
<feature type="transmembrane region" description="Helical" evidence="6">
    <location>
        <begin position="200"/>
        <end position="225"/>
    </location>
</feature>
<keyword evidence="2" id="KW-0813">Transport</keyword>
<feature type="transmembrane region" description="Helical" evidence="6">
    <location>
        <begin position="361"/>
        <end position="381"/>
    </location>
</feature>
<feature type="domain" description="Major facilitator superfamily (MFS) profile" evidence="7">
    <location>
        <begin position="6"/>
        <end position="385"/>
    </location>
</feature>
<comment type="caution">
    <text evidence="8">The sequence shown here is derived from an EMBL/GenBank/DDBJ whole genome shotgun (WGS) entry which is preliminary data.</text>
</comment>
<dbReference type="InterPro" id="IPR036259">
    <property type="entry name" value="MFS_trans_sf"/>
</dbReference>
<organism evidence="8 9">
    <name type="scientific">Hungatella hathewayi</name>
    <dbReference type="NCBI Taxonomy" id="154046"/>
    <lineage>
        <taxon>Bacteria</taxon>
        <taxon>Bacillati</taxon>
        <taxon>Bacillota</taxon>
        <taxon>Clostridia</taxon>
        <taxon>Lachnospirales</taxon>
        <taxon>Lachnospiraceae</taxon>
        <taxon>Hungatella</taxon>
    </lineage>
</organism>
<evidence type="ECO:0000313" key="8">
    <source>
        <dbReference type="EMBL" id="RGD66553.1"/>
    </source>
</evidence>
<dbReference type="AlphaFoldDB" id="A0A3E3DBE2"/>
<accession>A0A3E3DBE2</accession>
<dbReference type="GO" id="GO:0005886">
    <property type="term" value="C:plasma membrane"/>
    <property type="evidence" value="ECO:0007669"/>
    <property type="project" value="UniProtKB-SubCell"/>
</dbReference>
<evidence type="ECO:0000256" key="2">
    <source>
        <dbReference type="ARBA" id="ARBA00022448"/>
    </source>
</evidence>
<evidence type="ECO:0000256" key="3">
    <source>
        <dbReference type="ARBA" id="ARBA00022692"/>
    </source>
</evidence>
<evidence type="ECO:0000259" key="7">
    <source>
        <dbReference type="PROSITE" id="PS50850"/>
    </source>
</evidence>
<feature type="transmembrane region" description="Helical" evidence="6">
    <location>
        <begin position="245"/>
        <end position="263"/>
    </location>
</feature>
<dbReference type="OrthoDB" id="65739at2"/>
<feature type="transmembrane region" description="Helical" evidence="6">
    <location>
        <begin position="44"/>
        <end position="63"/>
    </location>
</feature>
<feature type="transmembrane region" description="Helical" evidence="6">
    <location>
        <begin position="159"/>
        <end position="179"/>
    </location>
</feature>
<dbReference type="PANTHER" id="PTHR23504">
    <property type="entry name" value="MAJOR FACILITATOR SUPERFAMILY DOMAIN-CONTAINING PROTEIN 10"/>
    <property type="match status" value="1"/>
</dbReference>
<protein>
    <submittedName>
        <fullName evidence="8">Tetracycline resistance MFS efflux pump</fullName>
    </submittedName>
</protein>
<proteinExistence type="predicted"/>
<evidence type="ECO:0000313" key="9">
    <source>
        <dbReference type="Proteomes" id="UP000261023"/>
    </source>
</evidence>
<keyword evidence="3 6" id="KW-0812">Transmembrane</keyword>
<feature type="transmembrane region" description="Helical" evidence="6">
    <location>
        <begin position="131"/>
        <end position="153"/>
    </location>
</feature>
<dbReference type="InterPro" id="IPR020846">
    <property type="entry name" value="MFS_dom"/>
</dbReference>
<dbReference type="GO" id="GO:0022857">
    <property type="term" value="F:transmembrane transporter activity"/>
    <property type="evidence" value="ECO:0007669"/>
    <property type="project" value="InterPro"/>
</dbReference>
<dbReference type="CDD" id="cd17325">
    <property type="entry name" value="MFS_MdtG_SLC18_like"/>
    <property type="match status" value="1"/>
</dbReference>
<keyword evidence="4 6" id="KW-1133">Transmembrane helix</keyword>
<gene>
    <name evidence="8" type="ORF">DWX31_32015</name>
</gene>
<evidence type="ECO:0000256" key="4">
    <source>
        <dbReference type="ARBA" id="ARBA00022989"/>
    </source>
</evidence>
<feature type="transmembrane region" description="Helical" evidence="6">
    <location>
        <begin position="102"/>
        <end position="119"/>
    </location>
</feature>
<comment type="subcellular location">
    <subcellularLocation>
        <location evidence="1">Cell membrane</location>
        <topology evidence="1">Multi-pass membrane protein</topology>
    </subcellularLocation>
</comment>
<dbReference type="Proteomes" id="UP000261023">
    <property type="component" value="Unassembled WGS sequence"/>
</dbReference>
<evidence type="ECO:0000256" key="1">
    <source>
        <dbReference type="ARBA" id="ARBA00004651"/>
    </source>
</evidence>
<feature type="transmembrane region" description="Helical" evidence="6">
    <location>
        <begin position="12"/>
        <end position="32"/>
    </location>
</feature>
<feature type="transmembrane region" description="Helical" evidence="6">
    <location>
        <begin position="75"/>
        <end position="96"/>
    </location>
</feature>
<dbReference type="EMBL" id="QTJW01000042">
    <property type="protein sequence ID" value="RGD66553.1"/>
    <property type="molecule type" value="Genomic_DNA"/>
</dbReference>
<evidence type="ECO:0000256" key="5">
    <source>
        <dbReference type="ARBA" id="ARBA00023136"/>
    </source>
</evidence>
<sequence length="389" mass="41424">MMNKKPIFALKLATLVIALGYSLILPVMPFYMENLGAGGRELGWLTAVYALAQTVCAPFWGALSDRIGRKPIISIGIIGYSISLFLFGLASSFWTLFIARSLSGILSSATSVASLAYVGDSSSEEERSKNMSQLGASMSVGVMMGPLLGGILAGYSLAFPFFTGAGISFIAFLLILTLLPESIERSGQTEKRKPFDFSDLKSIIFGSAGMVLILIFVVHFCQTGLQGITGLYVVDKFGFSTKQVGVIWMTLAGILIVVQGFLTGPLAKKIGEKRLILIGMFCKALVAFAMVLTTGFVSVLVVFGLFAVSSAITVPTLNATLSKTDNQHKGTLMGFASTAGNLSKVIAPLLTGYLYESNIELPYITTGGIALIGVVICYIWIKNQSLATT</sequence>
<name>A0A3E3DBE2_9FIRM</name>
<dbReference type="Pfam" id="PF07690">
    <property type="entry name" value="MFS_1"/>
    <property type="match status" value="1"/>
</dbReference>